<proteinExistence type="inferred from homology"/>
<dbReference type="GO" id="GO:0008360">
    <property type="term" value="P:regulation of cell shape"/>
    <property type="evidence" value="ECO:0007669"/>
    <property type="project" value="UniProtKB-KW"/>
</dbReference>
<reference evidence="18 19" key="1">
    <citation type="submission" date="2018-05" db="EMBL/GenBank/DDBJ databases">
        <authorList>
            <person name="Lanie J.A."/>
            <person name="Ng W.-L."/>
            <person name="Kazmierczak K.M."/>
            <person name="Andrzejewski T.M."/>
            <person name="Davidsen T.M."/>
            <person name="Wayne K.J."/>
            <person name="Tettelin H."/>
            <person name="Glass J.I."/>
            <person name="Rusch D."/>
            <person name="Podicherti R."/>
            <person name="Tsui H.-C.T."/>
            <person name="Winkler M.E."/>
        </authorList>
    </citation>
    <scope>NUCLEOTIDE SEQUENCE [LARGE SCALE GENOMIC DNA]</scope>
    <source>
        <strain evidence="18 19">BUT-10</strain>
    </source>
</reference>
<dbReference type="Pfam" id="PF00905">
    <property type="entry name" value="Transpeptidase"/>
    <property type="match status" value="1"/>
</dbReference>
<accession>A0A328B7F3</accession>
<evidence type="ECO:0000256" key="3">
    <source>
        <dbReference type="ARBA" id="ARBA00007739"/>
    </source>
</evidence>
<gene>
    <name evidence="18" type="ORF">DJ019_19625</name>
</gene>
<evidence type="ECO:0000256" key="12">
    <source>
        <dbReference type="ARBA" id="ARBA00023316"/>
    </source>
</evidence>
<dbReference type="GO" id="GO:0071555">
    <property type="term" value="P:cell wall organization"/>
    <property type="evidence" value="ECO:0007669"/>
    <property type="project" value="UniProtKB-KW"/>
</dbReference>
<evidence type="ECO:0000256" key="10">
    <source>
        <dbReference type="ARBA" id="ARBA00022984"/>
    </source>
</evidence>
<dbReference type="GO" id="GO:0030288">
    <property type="term" value="C:outer membrane-bounded periplasmic space"/>
    <property type="evidence" value="ECO:0007669"/>
    <property type="project" value="TreeGrafter"/>
</dbReference>
<evidence type="ECO:0000256" key="2">
    <source>
        <dbReference type="ARBA" id="ARBA00007090"/>
    </source>
</evidence>
<evidence type="ECO:0000256" key="5">
    <source>
        <dbReference type="ARBA" id="ARBA00022670"/>
    </source>
</evidence>
<dbReference type="EMBL" id="QFYS01000012">
    <property type="protein sequence ID" value="RAK62341.1"/>
    <property type="molecule type" value="Genomic_DNA"/>
</dbReference>
<evidence type="ECO:0000256" key="13">
    <source>
        <dbReference type="ARBA" id="ARBA00034000"/>
    </source>
</evidence>
<dbReference type="PANTHER" id="PTHR32282">
    <property type="entry name" value="BINDING PROTEIN TRANSPEPTIDASE, PUTATIVE-RELATED"/>
    <property type="match status" value="1"/>
</dbReference>
<dbReference type="InterPro" id="IPR001460">
    <property type="entry name" value="PCN-bd_Tpept"/>
</dbReference>
<evidence type="ECO:0000259" key="17">
    <source>
        <dbReference type="Pfam" id="PF00912"/>
    </source>
</evidence>
<sequence length="606" mass="64353">MLSLAAALSMAAVQAPDLPRMPPITREPQITYLDRAGAVIGVRGGRYAPPVDIAKLPAHVPAAFVAIEDRRFYEHDGFDARGIARAVVAGIGAGRPTQGASTITQQLARNLFLTQERTLERKATELVYAVELERTYTKKQILGLYLSRVYFGSGAYGLEAASQRYFNKAAARLSLKEAAMLAGVLKSPSGYNPVEQPERCLERARLVLNAMVETGAITPAQRDKAAAQKPRVWKTAPNGPAQYFLDWVDGEVRRMVPKPTRDLMVETTLDQAMEAAAGTAVRAGVEAWRGQGADQAAIVAIDGQGRVRALVGGTNHATAPYNRAVSARRQAGSAWKPIVYLTALERGLTPDSPVVDEPVTIAGWTPSNYEVGAYLGPITLETALAKSVNTVAARLADEVGRPAIAQTARRIGIASTVNTDPAMALGTTLVSPLELTQAYAAFSNGGNRVQPYGIERIRSGGQVIFQKRPPAPAPAVANPALSDLNRMLRTVMTSGTGARAAIPGHDLAGKTGTTSDYKDAWFCGYTGGLASCAWMGRDDGRPMARISGSTAPAQMWRSFMSTALKRIPAQPIPAGPPPVAPPAQPAEEAVLPAVSPPPITEDMPPL</sequence>
<keyword evidence="7" id="KW-0808">Transferase</keyword>
<comment type="catalytic activity">
    <reaction evidence="13">
        <text>Preferential cleavage: (Ac)2-L-Lys-D-Ala-|-D-Ala. Also transpeptidation of peptidyl-alanyl moieties that are N-acyl substituents of D-alanine.</text>
        <dbReference type="EC" id="3.4.16.4"/>
    </reaction>
</comment>
<comment type="similarity">
    <text evidence="2">In the C-terminal section; belongs to the transpeptidase family.</text>
</comment>
<evidence type="ECO:0000313" key="18">
    <source>
        <dbReference type="EMBL" id="RAK62341.1"/>
    </source>
</evidence>
<protein>
    <submittedName>
        <fullName evidence="18">Penicillin-binding protein</fullName>
    </submittedName>
</protein>
<evidence type="ECO:0000256" key="15">
    <source>
        <dbReference type="SAM" id="MobiDB-lite"/>
    </source>
</evidence>
<feature type="compositionally biased region" description="Pro residues" evidence="15">
    <location>
        <begin position="594"/>
        <end position="606"/>
    </location>
</feature>
<dbReference type="InterPro" id="IPR012338">
    <property type="entry name" value="Beta-lactam/transpept-like"/>
</dbReference>
<keyword evidence="4" id="KW-0121">Carboxypeptidase</keyword>
<keyword evidence="12" id="KW-0961">Cell wall biogenesis/degradation</keyword>
<dbReference type="OrthoDB" id="9766909at2"/>
<feature type="domain" description="Penicillin-binding protein transpeptidase" evidence="16">
    <location>
        <begin position="297"/>
        <end position="526"/>
    </location>
</feature>
<comment type="caution">
    <text evidence="18">The sequence shown here is derived from an EMBL/GenBank/DDBJ whole genome shotgun (WGS) entry which is preliminary data.</text>
</comment>
<keyword evidence="8" id="KW-0378">Hydrolase</keyword>
<evidence type="ECO:0000256" key="4">
    <source>
        <dbReference type="ARBA" id="ARBA00022645"/>
    </source>
</evidence>
<dbReference type="Pfam" id="PF00912">
    <property type="entry name" value="Transgly"/>
    <property type="match status" value="1"/>
</dbReference>
<dbReference type="InterPro" id="IPR050396">
    <property type="entry name" value="Glycosyltr_51/Transpeptidase"/>
</dbReference>
<keyword evidence="19" id="KW-1185">Reference proteome</keyword>
<evidence type="ECO:0000256" key="9">
    <source>
        <dbReference type="ARBA" id="ARBA00022960"/>
    </source>
</evidence>
<dbReference type="UniPathway" id="UPA00219"/>
<dbReference type="FunFam" id="1.10.3810.10:FF:000001">
    <property type="entry name" value="Penicillin-binding protein 1A"/>
    <property type="match status" value="1"/>
</dbReference>
<dbReference type="InterPro" id="IPR036950">
    <property type="entry name" value="PBP_transglycosylase"/>
</dbReference>
<keyword evidence="9" id="KW-0133">Cell shape</keyword>
<dbReference type="Gene3D" id="3.40.710.10">
    <property type="entry name" value="DD-peptidase/beta-lactamase superfamily"/>
    <property type="match status" value="1"/>
</dbReference>
<dbReference type="Gene3D" id="1.10.3810.10">
    <property type="entry name" value="Biosynthetic peptidoglycan transglycosylase-like"/>
    <property type="match status" value="1"/>
</dbReference>
<feature type="domain" description="Glycosyl transferase family 51" evidence="17">
    <location>
        <begin position="47"/>
        <end position="211"/>
    </location>
</feature>
<evidence type="ECO:0000313" key="19">
    <source>
        <dbReference type="Proteomes" id="UP000249524"/>
    </source>
</evidence>
<keyword evidence="11" id="KW-0511">Multifunctional enzyme</keyword>
<dbReference type="Proteomes" id="UP000249524">
    <property type="component" value="Unassembled WGS sequence"/>
</dbReference>
<dbReference type="InterPro" id="IPR023346">
    <property type="entry name" value="Lysozyme-like_dom_sf"/>
</dbReference>
<comment type="catalytic activity">
    <reaction evidence="14">
        <text>[GlcNAc-(1-&gt;4)-Mur2Ac(oyl-L-Ala-gamma-D-Glu-L-Lys-D-Ala-D-Ala)](n)-di-trans,octa-cis-undecaprenyl diphosphate + beta-D-GlcNAc-(1-&gt;4)-Mur2Ac(oyl-L-Ala-gamma-D-Glu-L-Lys-D-Ala-D-Ala)-di-trans,octa-cis-undecaprenyl diphosphate = [GlcNAc-(1-&gt;4)-Mur2Ac(oyl-L-Ala-gamma-D-Glu-L-Lys-D-Ala-D-Ala)](n+1)-di-trans,octa-cis-undecaprenyl diphosphate + di-trans,octa-cis-undecaprenyl diphosphate + H(+)</text>
        <dbReference type="Rhea" id="RHEA:23708"/>
        <dbReference type="Rhea" id="RHEA-COMP:9602"/>
        <dbReference type="Rhea" id="RHEA-COMP:9603"/>
        <dbReference type="ChEBI" id="CHEBI:15378"/>
        <dbReference type="ChEBI" id="CHEBI:58405"/>
        <dbReference type="ChEBI" id="CHEBI:60033"/>
        <dbReference type="ChEBI" id="CHEBI:78435"/>
        <dbReference type="EC" id="2.4.99.28"/>
    </reaction>
</comment>
<evidence type="ECO:0000256" key="6">
    <source>
        <dbReference type="ARBA" id="ARBA00022676"/>
    </source>
</evidence>
<evidence type="ECO:0000256" key="8">
    <source>
        <dbReference type="ARBA" id="ARBA00022801"/>
    </source>
</evidence>
<dbReference type="AlphaFoldDB" id="A0A328B7F3"/>
<keyword evidence="6" id="KW-0328">Glycosyltransferase</keyword>
<evidence type="ECO:0000256" key="14">
    <source>
        <dbReference type="ARBA" id="ARBA00049902"/>
    </source>
</evidence>
<dbReference type="GO" id="GO:0006508">
    <property type="term" value="P:proteolysis"/>
    <property type="evidence" value="ECO:0007669"/>
    <property type="project" value="UniProtKB-KW"/>
</dbReference>
<dbReference type="InterPro" id="IPR001264">
    <property type="entry name" value="Glyco_trans_51"/>
</dbReference>
<dbReference type="PANTHER" id="PTHR32282:SF33">
    <property type="entry name" value="PEPTIDOGLYCAN GLYCOSYLTRANSFERASE"/>
    <property type="match status" value="1"/>
</dbReference>
<dbReference type="GO" id="GO:0008658">
    <property type="term" value="F:penicillin binding"/>
    <property type="evidence" value="ECO:0007669"/>
    <property type="project" value="InterPro"/>
</dbReference>
<comment type="similarity">
    <text evidence="3">In the N-terminal section; belongs to the glycosyltransferase 51 family.</text>
</comment>
<evidence type="ECO:0000256" key="1">
    <source>
        <dbReference type="ARBA" id="ARBA00004752"/>
    </source>
</evidence>
<keyword evidence="5" id="KW-0645">Protease</keyword>
<name>A0A328B7F3_9CAUL</name>
<dbReference type="GO" id="GO:0008955">
    <property type="term" value="F:peptidoglycan glycosyltransferase activity"/>
    <property type="evidence" value="ECO:0007669"/>
    <property type="project" value="UniProtKB-EC"/>
</dbReference>
<dbReference type="NCBIfam" id="TIGR02074">
    <property type="entry name" value="PBP_1a_fam"/>
    <property type="match status" value="1"/>
</dbReference>
<organism evidence="18 19">
    <name type="scientific">Phenylobacterium kunshanense</name>
    <dbReference type="NCBI Taxonomy" id="1445034"/>
    <lineage>
        <taxon>Bacteria</taxon>
        <taxon>Pseudomonadati</taxon>
        <taxon>Pseudomonadota</taxon>
        <taxon>Alphaproteobacteria</taxon>
        <taxon>Caulobacterales</taxon>
        <taxon>Caulobacteraceae</taxon>
        <taxon>Phenylobacterium</taxon>
    </lineage>
</organism>
<evidence type="ECO:0000256" key="7">
    <source>
        <dbReference type="ARBA" id="ARBA00022679"/>
    </source>
</evidence>
<dbReference type="RefSeq" id="WP_111278323.1">
    <property type="nucleotide sequence ID" value="NZ_QFYS01000012.1"/>
</dbReference>
<feature type="region of interest" description="Disordered" evidence="15">
    <location>
        <begin position="568"/>
        <end position="606"/>
    </location>
</feature>
<dbReference type="SUPFAM" id="SSF56601">
    <property type="entry name" value="beta-lactamase/transpeptidase-like"/>
    <property type="match status" value="1"/>
</dbReference>
<dbReference type="GO" id="GO:0009002">
    <property type="term" value="F:serine-type D-Ala-D-Ala carboxypeptidase activity"/>
    <property type="evidence" value="ECO:0007669"/>
    <property type="project" value="UniProtKB-EC"/>
</dbReference>
<evidence type="ECO:0000256" key="11">
    <source>
        <dbReference type="ARBA" id="ARBA00023268"/>
    </source>
</evidence>
<comment type="pathway">
    <text evidence="1">Cell wall biogenesis; peptidoglycan biosynthesis.</text>
</comment>
<feature type="compositionally biased region" description="Pro residues" evidence="15">
    <location>
        <begin position="570"/>
        <end position="584"/>
    </location>
</feature>
<dbReference type="GO" id="GO:0009252">
    <property type="term" value="P:peptidoglycan biosynthetic process"/>
    <property type="evidence" value="ECO:0007669"/>
    <property type="project" value="UniProtKB-UniPathway"/>
</dbReference>
<keyword evidence="10" id="KW-0573">Peptidoglycan synthesis</keyword>
<dbReference type="SUPFAM" id="SSF53955">
    <property type="entry name" value="Lysozyme-like"/>
    <property type="match status" value="1"/>
</dbReference>
<evidence type="ECO:0000259" key="16">
    <source>
        <dbReference type="Pfam" id="PF00905"/>
    </source>
</evidence>